<evidence type="ECO:0000256" key="4">
    <source>
        <dbReference type="ARBA" id="ARBA00010763"/>
    </source>
</evidence>
<keyword evidence="5 11" id="KW-0500">Molybdenum</keyword>
<dbReference type="InterPro" id="IPR038987">
    <property type="entry name" value="MoeA-like"/>
</dbReference>
<evidence type="ECO:0000313" key="14">
    <source>
        <dbReference type="Proteomes" id="UP000064007"/>
    </source>
</evidence>
<dbReference type="KEGG" id="mbat:BN1208_1198"/>
<evidence type="ECO:0000256" key="6">
    <source>
        <dbReference type="ARBA" id="ARBA00022679"/>
    </source>
</evidence>
<dbReference type="RefSeq" id="WP_046488806.1">
    <property type="nucleotide sequence ID" value="NZ_LN827929.1"/>
</dbReference>
<dbReference type="InterPro" id="IPR005111">
    <property type="entry name" value="MoeA_C_domain_IV"/>
</dbReference>
<dbReference type="GO" id="GO:0061599">
    <property type="term" value="F:molybdopterin molybdotransferase activity"/>
    <property type="evidence" value="ECO:0007669"/>
    <property type="project" value="UniProtKB-UniRule"/>
</dbReference>
<comment type="function">
    <text evidence="2 11">Catalyzes the insertion of molybdate into adenylated molybdopterin with the concomitant release of AMP.</text>
</comment>
<dbReference type="Proteomes" id="UP000064007">
    <property type="component" value="Chromosome 1"/>
</dbReference>
<dbReference type="InterPro" id="IPR036425">
    <property type="entry name" value="MoaB/Mog-like_dom_sf"/>
</dbReference>
<proteinExistence type="inferred from homology"/>
<keyword evidence="9 11" id="KW-0501">Molybdenum cofactor biosynthesis</keyword>
<evidence type="ECO:0000256" key="8">
    <source>
        <dbReference type="ARBA" id="ARBA00022842"/>
    </source>
</evidence>
<dbReference type="PANTHER" id="PTHR10192:SF5">
    <property type="entry name" value="GEPHYRIN"/>
    <property type="match status" value="1"/>
</dbReference>
<gene>
    <name evidence="13" type="primary">moeA</name>
    <name evidence="13" type="ORF">BN1208_1198</name>
</gene>
<dbReference type="Pfam" id="PF00994">
    <property type="entry name" value="MoCF_biosynth"/>
    <property type="match status" value="1"/>
</dbReference>
<organism evidence="13 14">
    <name type="scientific">Candidatus Methylopumilus planktonicus</name>
    <dbReference type="NCBI Taxonomy" id="1581557"/>
    <lineage>
        <taxon>Bacteria</taxon>
        <taxon>Pseudomonadati</taxon>
        <taxon>Pseudomonadota</taxon>
        <taxon>Betaproteobacteria</taxon>
        <taxon>Nitrosomonadales</taxon>
        <taxon>Methylophilaceae</taxon>
        <taxon>Candidatus Methylopumilus</taxon>
    </lineage>
</organism>
<dbReference type="GO" id="GO:0046872">
    <property type="term" value="F:metal ion binding"/>
    <property type="evidence" value="ECO:0007669"/>
    <property type="project" value="UniProtKB-UniRule"/>
</dbReference>
<comment type="pathway">
    <text evidence="3 11">Cofactor biosynthesis; molybdopterin biosynthesis.</text>
</comment>
<dbReference type="InterPro" id="IPR036135">
    <property type="entry name" value="MoeA_linker/N_sf"/>
</dbReference>
<dbReference type="Pfam" id="PF03454">
    <property type="entry name" value="MoeA_C"/>
    <property type="match status" value="1"/>
</dbReference>
<accession>A0A0D6EXU4</accession>
<reference evidence="14" key="1">
    <citation type="submission" date="2014-12" db="EMBL/GenBank/DDBJ databases">
        <authorList>
            <person name="Salcher M.M."/>
        </authorList>
    </citation>
    <scope>NUCLEOTIDE SEQUENCE [LARGE SCALE GENOMIC DNA]</scope>
    <source>
        <strain evidence="14">MMS-10A-171</strain>
    </source>
</reference>
<dbReference type="SUPFAM" id="SSF53218">
    <property type="entry name" value="Molybdenum cofactor biosynthesis proteins"/>
    <property type="match status" value="1"/>
</dbReference>
<evidence type="ECO:0000256" key="7">
    <source>
        <dbReference type="ARBA" id="ARBA00022723"/>
    </source>
</evidence>
<evidence type="ECO:0000313" key="13">
    <source>
        <dbReference type="EMBL" id="CEZ20078.1"/>
    </source>
</evidence>
<dbReference type="AlphaFoldDB" id="A0A0D6EXU4"/>
<evidence type="ECO:0000256" key="9">
    <source>
        <dbReference type="ARBA" id="ARBA00023150"/>
    </source>
</evidence>
<dbReference type="EMBL" id="LN827929">
    <property type="protein sequence ID" value="CEZ20078.1"/>
    <property type="molecule type" value="Genomic_DNA"/>
</dbReference>
<dbReference type="Gene3D" id="3.40.980.10">
    <property type="entry name" value="MoaB/Mog-like domain"/>
    <property type="match status" value="1"/>
</dbReference>
<feature type="domain" description="MoaB/Mog" evidence="12">
    <location>
        <begin position="198"/>
        <end position="335"/>
    </location>
</feature>
<dbReference type="InterPro" id="IPR001453">
    <property type="entry name" value="MoaB/Mog_dom"/>
</dbReference>
<dbReference type="InterPro" id="IPR005110">
    <property type="entry name" value="MoeA_linker/N"/>
</dbReference>
<keyword evidence="8 11" id="KW-0460">Magnesium</keyword>
<evidence type="ECO:0000256" key="11">
    <source>
        <dbReference type="RuleBase" id="RU365090"/>
    </source>
</evidence>
<evidence type="ECO:0000256" key="2">
    <source>
        <dbReference type="ARBA" id="ARBA00002901"/>
    </source>
</evidence>
<keyword evidence="14" id="KW-1185">Reference proteome</keyword>
<dbReference type="InterPro" id="IPR036688">
    <property type="entry name" value="MoeA_C_domain_IV_sf"/>
</dbReference>
<dbReference type="Pfam" id="PF03453">
    <property type="entry name" value="MoeA_N"/>
    <property type="match status" value="1"/>
</dbReference>
<comment type="cofactor">
    <cofactor evidence="1 11">
        <name>Mg(2+)</name>
        <dbReference type="ChEBI" id="CHEBI:18420"/>
    </cofactor>
</comment>
<dbReference type="OrthoDB" id="9804758at2"/>
<dbReference type="HOGENOM" id="CLU_010186_7_0_4"/>
<name>A0A0D6EXU4_9PROT</name>
<dbReference type="NCBIfam" id="TIGR00177">
    <property type="entry name" value="molyb_syn"/>
    <property type="match status" value="1"/>
</dbReference>
<dbReference type="SUPFAM" id="SSF63882">
    <property type="entry name" value="MoeA N-terminal region -like"/>
    <property type="match status" value="1"/>
</dbReference>
<evidence type="ECO:0000256" key="5">
    <source>
        <dbReference type="ARBA" id="ARBA00022505"/>
    </source>
</evidence>
<dbReference type="Gene3D" id="3.90.105.10">
    <property type="entry name" value="Molybdopterin biosynthesis moea protein, domain 2"/>
    <property type="match status" value="1"/>
</dbReference>
<dbReference type="PANTHER" id="PTHR10192">
    <property type="entry name" value="MOLYBDOPTERIN BIOSYNTHESIS PROTEIN"/>
    <property type="match status" value="1"/>
</dbReference>
<protein>
    <recommendedName>
        <fullName evidence="11">Molybdopterin molybdenumtransferase</fullName>
        <ecNumber evidence="11">2.10.1.1</ecNumber>
    </recommendedName>
</protein>
<keyword evidence="6 11" id="KW-0808">Transferase</keyword>
<evidence type="ECO:0000256" key="3">
    <source>
        <dbReference type="ARBA" id="ARBA00005046"/>
    </source>
</evidence>
<evidence type="ECO:0000259" key="12">
    <source>
        <dbReference type="SMART" id="SM00852"/>
    </source>
</evidence>
<sequence>MKKDIHLSDLISDSSMVDDYDPNAMSVENTKAWIANFLNPIDQKETIHIKDALNRIVAEPIIATMNVPNHDNSAMDGYAINIDLLTDHGPFKLKVTGKLFAGNALDGNIEGAVRIMTGATIPSGLNAVIPQEHVELYEGVITFKTKPLTNQNIRRTGEDIKRGQTVFQNGRSLEPCDLGLLASLGIDSIKVYRKIKVAFFSTGDEIISLGKSLLPGQVYDSNRYSLIGLLKRLDVNMLDLGVIPDDKKAIEDTLLKASNIADIVVTTGGVSVGEADYMKDILKKIGEILFWKISMKPGKPLAYGKIGQCHYFGLPGNPVSTMVTFYQFVREAILTLSGQTPIPKIPLIKAKLLGPIKKIPGRTEFQRGVYEQDDQGTFKVNPLKDQGSGILRSMSEANCFILLHEDLAHLEKDMWVDIQLFDSLF</sequence>
<evidence type="ECO:0000256" key="1">
    <source>
        <dbReference type="ARBA" id="ARBA00001946"/>
    </source>
</evidence>
<evidence type="ECO:0000256" key="10">
    <source>
        <dbReference type="ARBA" id="ARBA00047317"/>
    </source>
</evidence>
<dbReference type="GO" id="GO:0006777">
    <property type="term" value="P:Mo-molybdopterin cofactor biosynthetic process"/>
    <property type="evidence" value="ECO:0007669"/>
    <property type="project" value="UniProtKB-UniRule"/>
</dbReference>
<dbReference type="CDD" id="cd00887">
    <property type="entry name" value="MoeA"/>
    <property type="match status" value="1"/>
</dbReference>
<dbReference type="SMART" id="SM00852">
    <property type="entry name" value="MoCF_biosynth"/>
    <property type="match status" value="1"/>
</dbReference>
<dbReference type="Gene3D" id="2.170.190.11">
    <property type="entry name" value="Molybdopterin biosynthesis moea protein, domain 3"/>
    <property type="match status" value="1"/>
</dbReference>
<dbReference type="UniPathway" id="UPA00344"/>
<dbReference type="EC" id="2.10.1.1" evidence="11"/>
<dbReference type="FunFam" id="3.40.980.10:FF:000004">
    <property type="entry name" value="Molybdopterin molybdenumtransferase"/>
    <property type="match status" value="1"/>
</dbReference>
<keyword evidence="7 11" id="KW-0479">Metal-binding</keyword>
<dbReference type="STRING" id="1581557.BN1208_1198"/>
<dbReference type="Gene3D" id="2.40.340.10">
    <property type="entry name" value="MoeA, C-terminal, domain IV"/>
    <property type="match status" value="1"/>
</dbReference>
<dbReference type="SUPFAM" id="SSF63867">
    <property type="entry name" value="MoeA C-terminal domain-like"/>
    <property type="match status" value="1"/>
</dbReference>
<dbReference type="NCBIfam" id="NF045515">
    <property type="entry name" value="Glp_gephyrin"/>
    <property type="match status" value="1"/>
</dbReference>
<comment type="similarity">
    <text evidence="4 11">Belongs to the MoeA family.</text>
</comment>
<dbReference type="GO" id="GO:0005829">
    <property type="term" value="C:cytosol"/>
    <property type="evidence" value="ECO:0007669"/>
    <property type="project" value="TreeGrafter"/>
</dbReference>
<comment type="catalytic activity">
    <reaction evidence="10">
        <text>adenylyl-molybdopterin + molybdate = Mo-molybdopterin + AMP + H(+)</text>
        <dbReference type="Rhea" id="RHEA:35047"/>
        <dbReference type="ChEBI" id="CHEBI:15378"/>
        <dbReference type="ChEBI" id="CHEBI:36264"/>
        <dbReference type="ChEBI" id="CHEBI:62727"/>
        <dbReference type="ChEBI" id="CHEBI:71302"/>
        <dbReference type="ChEBI" id="CHEBI:456215"/>
        <dbReference type="EC" id="2.10.1.1"/>
    </reaction>
</comment>